<dbReference type="GO" id="GO:0005886">
    <property type="term" value="C:plasma membrane"/>
    <property type="evidence" value="ECO:0007669"/>
    <property type="project" value="UniProtKB-SubCell"/>
</dbReference>
<feature type="domain" description="ABC3 transporter permease C-terminal" evidence="8">
    <location>
        <begin position="264"/>
        <end position="376"/>
    </location>
</feature>
<comment type="caution">
    <text evidence="9">The sequence shown here is derived from an EMBL/GenBank/DDBJ whole genome shotgun (WGS) entry which is preliminary data.</text>
</comment>
<dbReference type="PANTHER" id="PTHR30572">
    <property type="entry name" value="MEMBRANE COMPONENT OF TRANSPORTER-RELATED"/>
    <property type="match status" value="1"/>
</dbReference>
<dbReference type="AlphaFoldDB" id="A0A4R4FC66"/>
<protein>
    <submittedName>
        <fullName evidence="9">ABC transporter permease</fullName>
    </submittedName>
</protein>
<dbReference type="RefSeq" id="WP_132281343.1">
    <property type="nucleotide sequence ID" value="NZ_JAOBST010000061.1"/>
</dbReference>
<feature type="transmembrane region" description="Helical" evidence="7">
    <location>
        <begin position="256"/>
        <end position="279"/>
    </location>
</feature>
<sequence>MLKNNNGTVIKKLARRSMSGNKRRNAVIAMAILLSSFLLFTILTVGITYVKMQARQNMRMKGAVYDAVLIGGFTQQQKQICENNEDITTIGIEAKAGYPEATDADDTLHTVLIWSDDIYWDVQKKPAMDKVKGRYPTKDDEVMATQAALEDCGKGNLGVGDSFVMTYQDKNGPHTKEFRISGMWEGYGDNKVFYVSKSFFEQSGHAFSDVNCGILYLDFKSRIMTEKAQSEFRDSLELGKQQRLFYTSETEQSVQILAGLAGLVIMTCLSAYLLIYNILYLSVSGNIRYYGLLQTIGMTGRQIRRLIQRQMLIIGTAGTAGGIALGSAASFFLIPVVVKTLGIREVVDVAFHPAVFLLSIAAVGMTVYLGSRKPTKIADSVSPLEALSYRTVSGRKASHKTGKAGVLWRMAGEQLRRDKKKTGVVILSLAACLSVFLCLVTMIESHGARTMMSNYMNADLILSNDTMKKEDESEWYRIMDKKFLTDMDNMDGVEKVHPMTSTQIIIPWEPEFSDRWMREFYETWMAHGYEEDIEEYKQHPEKFYTFMTGIDEEEFDYVNSTLEEPLDKEQFMEGRTCLIYRDGLTLDLDDIRGKKVTFSQYHDHAKTYSMEIGGYVDDGYYAFMLGMAPVVLVSDAFVDRTVADPWISRASVQYKEEYDEQTEARIMDYAEEGPHGGDLSYDSKIDNMKSIQKAQGNMMGVGIGITLILAMIGLMNYINTVSGNIQNRQTELSVMESVGMTEKQVKGMLVREGLLFAGISLLLTATAGLGVTYACYQSLNYMGIPFHVPVLLVLAMTLLITCICSVIPLAAYRMIVGKRSIVERIRGVE</sequence>
<feature type="transmembrane region" description="Helical" evidence="7">
    <location>
        <begin position="786"/>
        <end position="811"/>
    </location>
</feature>
<dbReference type="Pfam" id="PF02687">
    <property type="entry name" value="FtsX"/>
    <property type="match status" value="2"/>
</dbReference>
<name>A0A4R4FC66_9FIRM</name>
<dbReference type="InterPro" id="IPR003838">
    <property type="entry name" value="ABC3_permease_C"/>
</dbReference>
<evidence type="ECO:0000256" key="1">
    <source>
        <dbReference type="ARBA" id="ARBA00004651"/>
    </source>
</evidence>
<evidence type="ECO:0000256" key="5">
    <source>
        <dbReference type="ARBA" id="ARBA00023136"/>
    </source>
</evidence>
<feature type="transmembrane region" description="Helical" evidence="7">
    <location>
        <begin position="753"/>
        <end position="774"/>
    </location>
</feature>
<comment type="similarity">
    <text evidence="6">Belongs to the ABC-4 integral membrane protein family.</text>
</comment>
<keyword evidence="5 7" id="KW-0472">Membrane</keyword>
<evidence type="ECO:0000256" key="3">
    <source>
        <dbReference type="ARBA" id="ARBA00022692"/>
    </source>
</evidence>
<feature type="transmembrane region" description="Helical" evidence="7">
    <location>
        <begin position="311"/>
        <end position="338"/>
    </location>
</feature>
<feature type="transmembrane region" description="Helical" evidence="7">
    <location>
        <begin position="424"/>
        <end position="443"/>
    </location>
</feature>
<gene>
    <name evidence="9" type="ORF">E1963_18500</name>
</gene>
<keyword evidence="4 7" id="KW-1133">Transmembrane helix</keyword>
<accession>A0A4R4FC66</accession>
<comment type="subcellular location">
    <subcellularLocation>
        <location evidence="1">Cell membrane</location>
        <topology evidence="1">Multi-pass membrane protein</topology>
    </subcellularLocation>
</comment>
<evidence type="ECO:0000313" key="10">
    <source>
        <dbReference type="Proteomes" id="UP000295710"/>
    </source>
</evidence>
<keyword evidence="2" id="KW-1003">Cell membrane</keyword>
<evidence type="ECO:0000259" key="8">
    <source>
        <dbReference type="Pfam" id="PF02687"/>
    </source>
</evidence>
<dbReference type="PANTHER" id="PTHR30572:SF4">
    <property type="entry name" value="ABC TRANSPORTER PERMEASE YTRF"/>
    <property type="match status" value="1"/>
</dbReference>
<dbReference type="EMBL" id="SMMX01000029">
    <property type="protein sequence ID" value="TDA20176.1"/>
    <property type="molecule type" value="Genomic_DNA"/>
</dbReference>
<feature type="transmembrane region" description="Helical" evidence="7">
    <location>
        <begin position="26"/>
        <end position="50"/>
    </location>
</feature>
<reference evidence="9 10" key="1">
    <citation type="journal article" date="2016" name="Nat. Microbiol.">
        <title>The Mouse Intestinal Bacterial Collection (miBC) provides host-specific insight into cultured diversity and functional potential of the gut microbiota.</title>
        <authorList>
            <person name="Lagkouvardos I."/>
            <person name="Pukall R."/>
            <person name="Abt B."/>
            <person name="Foesel B.U."/>
            <person name="Meier-Kolthoff J.P."/>
            <person name="Kumar N."/>
            <person name="Bresciani A."/>
            <person name="Martinez I."/>
            <person name="Just S."/>
            <person name="Ziegler C."/>
            <person name="Brugiroux S."/>
            <person name="Garzetti D."/>
            <person name="Wenning M."/>
            <person name="Bui T.P."/>
            <person name="Wang J."/>
            <person name="Hugenholtz F."/>
            <person name="Plugge C.M."/>
            <person name="Peterson D.A."/>
            <person name="Hornef M.W."/>
            <person name="Baines J.F."/>
            <person name="Smidt H."/>
            <person name="Walter J."/>
            <person name="Kristiansen K."/>
            <person name="Nielsen H.B."/>
            <person name="Haller D."/>
            <person name="Overmann J."/>
            <person name="Stecher B."/>
            <person name="Clavel T."/>
        </authorList>
    </citation>
    <scope>NUCLEOTIDE SEQUENCE [LARGE SCALE GENOMIC DNA]</scope>
    <source>
        <strain evidence="9 10">DSM 28560</strain>
    </source>
</reference>
<feature type="transmembrane region" description="Helical" evidence="7">
    <location>
        <begin position="350"/>
        <end position="370"/>
    </location>
</feature>
<feature type="domain" description="ABC3 transporter permease C-terminal" evidence="8">
    <location>
        <begin position="705"/>
        <end position="817"/>
    </location>
</feature>
<evidence type="ECO:0000256" key="6">
    <source>
        <dbReference type="ARBA" id="ARBA00038076"/>
    </source>
</evidence>
<dbReference type="Proteomes" id="UP000295710">
    <property type="component" value="Unassembled WGS sequence"/>
</dbReference>
<evidence type="ECO:0000256" key="4">
    <source>
        <dbReference type="ARBA" id="ARBA00022989"/>
    </source>
</evidence>
<dbReference type="GO" id="GO:0022857">
    <property type="term" value="F:transmembrane transporter activity"/>
    <property type="evidence" value="ECO:0007669"/>
    <property type="project" value="TreeGrafter"/>
</dbReference>
<feature type="transmembrane region" description="Helical" evidence="7">
    <location>
        <begin position="698"/>
        <end position="718"/>
    </location>
</feature>
<organism evidence="9 10">
    <name type="scientific">Extibacter muris</name>
    <dbReference type="NCBI Taxonomy" id="1796622"/>
    <lineage>
        <taxon>Bacteria</taxon>
        <taxon>Bacillati</taxon>
        <taxon>Bacillota</taxon>
        <taxon>Clostridia</taxon>
        <taxon>Lachnospirales</taxon>
        <taxon>Lachnospiraceae</taxon>
        <taxon>Extibacter</taxon>
    </lineage>
</organism>
<proteinExistence type="inferred from homology"/>
<evidence type="ECO:0000256" key="2">
    <source>
        <dbReference type="ARBA" id="ARBA00022475"/>
    </source>
</evidence>
<keyword evidence="3 7" id="KW-0812">Transmembrane</keyword>
<keyword evidence="10" id="KW-1185">Reference proteome</keyword>
<evidence type="ECO:0000256" key="7">
    <source>
        <dbReference type="SAM" id="Phobius"/>
    </source>
</evidence>
<evidence type="ECO:0000313" key="9">
    <source>
        <dbReference type="EMBL" id="TDA20176.1"/>
    </source>
</evidence>
<dbReference type="InterPro" id="IPR050250">
    <property type="entry name" value="Macrolide_Exporter_MacB"/>
</dbReference>